<gene>
    <name evidence="2" type="ORF">L484_014823</name>
</gene>
<evidence type="ECO:0000313" key="2">
    <source>
        <dbReference type="EMBL" id="EXB31396.1"/>
    </source>
</evidence>
<sequence>MEKVHYCHLWNIPKVTPESAHEYEEDADFSSEAYQEERSNDINVTFDESNVEAPLNREDVGMTEIDSLVVELPINLADDQIQHESDTNEDNYEESDSADNVEPNDIVKDMMMRVIDL</sequence>
<accession>W9R0D0</accession>
<dbReference type="EMBL" id="KE343506">
    <property type="protein sequence ID" value="EXB31396.1"/>
    <property type="molecule type" value="Genomic_DNA"/>
</dbReference>
<protein>
    <submittedName>
        <fullName evidence="2">Uncharacterized protein</fullName>
    </submittedName>
</protein>
<dbReference type="AlphaFoldDB" id="W9R0D0"/>
<evidence type="ECO:0000256" key="1">
    <source>
        <dbReference type="SAM" id="MobiDB-lite"/>
    </source>
</evidence>
<reference evidence="3" key="1">
    <citation type="submission" date="2013-01" db="EMBL/GenBank/DDBJ databases">
        <title>Draft Genome Sequence of a Mulberry Tree, Morus notabilis C.K. Schneid.</title>
        <authorList>
            <person name="He N."/>
            <person name="Zhao S."/>
        </authorList>
    </citation>
    <scope>NUCLEOTIDE SEQUENCE</scope>
</reference>
<dbReference type="STRING" id="981085.W9R0D0"/>
<evidence type="ECO:0000313" key="3">
    <source>
        <dbReference type="Proteomes" id="UP000030645"/>
    </source>
</evidence>
<proteinExistence type="predicted"/>
<name>W9R0D0_9ROSA</name>
<organism evidence="2 3">
    <name type="scientific">Morus notabilis</name>
    <dbReference type="NCBI Taxonomy" id="981085"/>
    <lineage>
        <taxon>Eukaryota</taxon>
        <taxon>Viridiplantae</taxon>
        <taxon>Streptophyta</taxon>
        <taxon>Embryophyta</taxon>
        <taxon>Tracheophyta</taxon>
        <taxon>Spermatophyta</taxon>
        <taxon>Magnoliopsida</taxon>
        <taxon>eudicotyledons</taxon>
        <taxon>Gunneridae</taxon>
        <taxon>Pentapetalae</taxon>
        <taxon>rosids</taxon>
        <taxon>fabids</taxon>
        <taxon>Rosales</taxon>
        <taxon>Moraceae</taxon>
        <taxon>Moreae</taxon>
        <taxon>Morus</taxon>
    </lineage>
</organism>
<keyword evidence="3" id="KW-1185">Reference proteome</keyword>
<feature type="region of interest" description="Disordered" evidence="1">
    <location>
        <begin position="18"/>
        <end position="46"/>
    </location>
</feature>
<feature type="compositionally biased region" description="Acidic residues" evidence="1">
    <location>
        <begin position="87"/>
        <end position="99"/>
    </location>
</feature>
<dbReference type="Proteomes" id="UP000030645">
    <property type="component" value="Unassembled WGS sequence"/>
</dbReference>
<feature type="region of interest" description="Disordered" evidence="1">
    <location>
        <begin position="79"/>
        <end position="108"/>
    </location>
</feature>